<evidence type="ECO:0000313" key="7">
    <source>
        <dbReference type="EMBL" id="MBF8376977.1"/>
    </source>
</evidence>
<evidence type="ECO:0000256" key="3">
    <source>
        <dbReference type="ARBA" id="ARBA00022801"/>
    </source>
</evidence>
<keyword evidence="8" id="KW-1185">Reference proteome</keyword>
<evidence type="ECO:0000256" key="2">
    <source>
        <dbReference type="ARBA" id="ARBA00022741"/>
    </source>
</evidence>
<dbReference type="Proteomes" id="UP000642910">
    <property type="component" value="Unassembled WGS sequence"/>
</dbReference>
<comment type="caution">
    <text evidence="7">The sequence shown here is derived from an EMBL/GenBank/DDBJ whole genome shotgun (WGS) entry which is preliminary data.</text>
</comment>
<evidence type="ECO:0000259" key="6">
    <source>
        <dbReference type="Pfam" id="PF00350"/>
    </source>
</evidence>
<dbReference type="PANTHER" id="PTHR10465:SF0">
    <property type="entry name" value="SARCALUMENIN"/>
    <property type="match status" value="1"/>
</dbReference>
<dbReference type="SUPFAM" id="SSF52540">
    <property type="entry name" value="P-loop containing nucleoside triphosphate hydrolases"/>
    <property type="match status" value="1"/>
</dbReference>
<reference evidence="7 8" key="1">
    <citation type="submission" date="2020-11" db="EMBL/GenBank/DDBJ databases">
        <title>Genomic insight of Alicyclobacillus mali FL 18 reveals a new arsenic-resistant strain, with potential in environmental biotechnology.</title>
        <authorList>
            <person name="Fiorentino G."/>
            <person name="Gallo G."/>
            <person name="Aulitto M."/>
        </authorList>
    </citation>
    <scope>NUCLEOTIDE SEQUENCE [LARGE SCALE GENOMIC DNA]</scope>
    <source>
        <strain evidence="7 8">FL 18</strain>
    </source>
</reference>
<dbReference type="InterPro" id="IPR027094">
    <property type="entry name" value="Mitofusin_fam"/>
</dbReference>
<name>A0ABS0F0Z0_9BACL</name>
<dbReference type="InterPro" id="IPR045063">
    <property type="entry name" value="Dynamin_N"/>
</dbReference>
<evidence type="ECO:0000256" key="1">
    <source>
        <dbReference type="ARBA" id="ARBA00004370"/>
    </source>
</evidence>
<feature type="domain" description="Dynamin N-terminal" evidence="6">
    <location>
        <begin position="43"/>
        <end position="249"/>
    </location>
</feature>
<gene>
    <name evidence="7" type="ORF">IW967_03685</name>
</gene>
<keyword evidence="4" id="KW-0342">GTP-binding</keyword>
<comment type="subcellular location">
    <subcellularLocation>
        <location evidence="1">Membrane</location>
    </subcellularLocation>
</comment>
<dbReference type="CDD" id="cd09912">
    <property type="entry name" value="DLP_2"/>
    <property type="match status" value="1"/>
</dbReference>
<evidence type="ECO:0000256" key="4">
    <source>
        <dbReference type="ARBA" id="ARBA00023134"/>
    </source>
</evidence>
<evidence type="ECO:0000256" key="5">
    <source>
        <dbReference type="ARBA" id="ARBA00023136"/>
    </source>
</evidence>
<organism evidence="7 8">
    <name type="scientific">Alicyclobacillus mali</name>
    <name type="common">ex Roth et al. 2021</name>
    <dbReference type="NCBI Taxonomy" id="1123961"/>
    <lineage>
        <taxon>Bacteria</taxon>
        <taxon>Bacillati</taxon>
        <taxon>Bacillota</taxon>
        <taxon>Bacilli</taxon>
        <taxon>Bacillales</taxon>
        <taxon>Alicyclobacillaceae</taxon>
        <taxon>Alicyclobacillus</taxon>
    </lineage>
</organism>
<proteinExistence type="predicted"/>
<keyword evidence="5" id="KW-0472">Membrane</keyword>
<protein>
    <submittedName>
        <fullName evidence="7">Dynamin family protein</fullName>
    </submittedName>
</protein>
<dbReference type="InterPro" id="IPR027417">
    <property type="entry name" value="P-loop_NTPase"/>
</dbReference>
<accession>A0ABS0F0Z0</accession>
<keyword evidence="2" id="KW-0547">Nucleotide-binding</keyword>
<dbReference type="PANTHER" id="PTHR10465">
    <property type="entry name" value="TRANSMEMBRANE GTPASE FZO1"/>
    <property type="match status" value="1"/>
</dbReference>
<dbReference type="EMBL" id="JADPKZ010000030">
    <property type="protein sequence ID" value="MBF8376977.1"/>
    <property type="molecule type" value="Genomic_DNA"/>
</dbReference>
<dbReference type="Gene3D" id="3.40.50.300">
    <property type="entry name" value="P-loop containing nucleotide triphosphate hydrolases"/>
    <property type="match status" value="1"/>
</dbReference>
<keyword evidence="3" id="KW-0378">Hydrolase</keyword>
<dbReference type="Pfam" id="PF00350">
    <property type="entry name" value="Dynamin_N"/>
    <property type="match status" value="1"/>
</dbReference>
<sequence length="648" mass="71410">MHERDEALVRLREMGALVEGLQGVDLRPLKRAIERLEQKATTIAVFGAFSAGKSSLLNALLGRPLLAVSPQPTTAAITSIHPGGGGGTSVRITAKSRDELWQDVRALLDALLLNASDLEGAIRLASGLSPAKFPIHLRRHVRFLKALAEGYPDMAPRIGSQWEASLEELRDFSADEKRAAYVSQVDVRADSPLGRRGFIFVDTPGVDSIHRRHTNVAFHYMREADAIVFVMYYTHAFSQADREFLLQLSGVQDVAGTNKLFSVVNAVDLAESREELDAVLDRVKQDERRLGVREPRLYPVSAQLALAARMLPADPQDDAALEIARARLGRSDFAPTADAVAEMERQAGLALLEADLADFCTREADRLAVDLVERTRQTLLRDVEAALEKVSLAISADETAREKQRAEIARAHRLVDEAAQSVQVRAVPPVQRELQELLFHAGERVRFAYRDMFREAFHPGRFRMGNAQDKLREAAREFADAVGRRLEIELRTFALRAEQLASKAAAQDAARLADGWPVQAVPVREPDVSLQFDTADEVITFDDGVLAPHFRHFRSAKQFFEEGGQTAMMDAAMPAVMEQVKGKLDEVGGRLAERAKVALVDALSAFYGDLAASLETLAADLERPVDPAERDRLVAVRASLQSVEGRGV</sequence>
<dbReference type="RefSeq" id="WP_195867151.1">
    <property type="nucleotide sequence ID" value="NZ_JADPKZ010000030.1"/>
</dbReference>
<evidence type="ECO:0000313" key="8">
    <source>
        <dbReference type="Proteomes" id="UP000642910"/>
    </source>
</evidence>